<dbReference type="SUPFAM" id="SSF56784">
    <property type="entry name" value="HAD-like"/>
    <property type="match status" value="1"/>
</dbReference>
<evidence type="ECO:0000313" key="21">
    <source>
        <dbReference type="Proteomes" id="UP000293846"/>
    </source>
</evidence>
<keyword evidence="21" id="KW-1185">Reference proteome</keyword>
<dbReference type="InterPro" id="IPR018303">
    <property type="entry name" value="ATPase_P-typ_P_site"/>
</dbReference>
<proteinExistence type="inferred from homology"/>
<dbReference type="Pfam" id="PF00122">
    <property type="entry name" value="E1-E2_ATPase"/>
    <property type="match status" value="1"/>
</dbReference>
<reference evidence="20 21" key="1">
    <citation type="submission" date="2019-03" db="EMBL/GenBank/DDBJ databases">
        <authorList>
            <person name="Jensen L."/>
            <person name="Storgaard J."/>
            <person name="Sulaj E."/>
            <person name="Schramm A."/>
            <person name="Marshall I.P.G."/>
        </authorList>
    </citation>
    <scope>NUCLEOTIDE SEQUENCE [LARGE SCALE GENOMIC DNA]</scope>
    <source>
        <strain evidence="20 21">2017H2G3</strain>
    </source>
</reference>
<comment type="function">
    <text evidence="17">Involved in copper export.</text>
</comment>
<feature type="transmembrane region" description="Helical" evidence="18">
    <location>
        <begin position="157"/>
        <end position="173"/>
    </location>
</feature>
<evidence type="ECO:0000256" key="5">
    <source>
        <dbReference type="ARBA" id="ARBA00022553"/>
    </source>
</evidence>
<dbReference type="GO" id="GO:0016887">
    <property type="term" value="F:ATP hydrolysis activity"/>
    <property type="evidence" value="ECO:0007669"/>
    <property type="project" value="InterPro"/>
</dbReference>
<dbReference type="AlphaFoldDB" id="A0A4R1B3B0"/>
<evidence type="ECO:0000256" key="12">
    <source>
        <dbReference type="ARBA" id="ARBA00022989"/>
    </source>
</evidence>
<keyword evidence="5" id="KW-0597">Phosphoprotein</keyword>
<dbReference type="InterPro" id="IPR023214">
    <property type="entry name" value="HAD_sf"/>
</dbReference>
<protein>
    <recommendedName>
        <fullName evidence="3">P-type Cu(+) transporter</fullName>
        <ecNumber evidence="3">7.2.2.8</ecNumber>
    </recommendedName>
</protein>
<organism evidence="20 21">
    <name type="scientific">Cytobacillus praedii</name>
    <dbReference type="NCBI Taxonomy" id="1742358"/>
    <lineage>
        <taxon>Bacteria</taxon>
        <taxon>Bacillati</taxon>
        <taxon>Bacillota</taxon>
        <taxon>Bacilli</taxon>
        <taxon>Bacillales</taxon>
        <taxon>Bacillaceae</taxon>
        <taxon>Cytobacillus</taxon>
    </lineage>
</organism>
<dbReference type="NCBIfam" id="TIGR01511">
    <property type="entry name" value="ATPase-IB1_Cu"/>
    <property type="match status" value="1"/>
</dbReference>
<dbReference type="OrthoDB" id="9813266at2"/>
<dbReference type="InterPro" id="IPR059000">
    <property type="entry name" value="ATPase_P-type_domA"/>
</dbReference>
<dbReference type="InterPro" id="IPR023299">
    <property type="entry name" value="ATPase_P-typ_cyto_dom_N"/>
</dbReference>
<dbReference type="SFLD" id="SFLDF00027">
    <property type="entry name" value="p-type_atpase"/>
    <property type="match status" value="1"/>
</dbReference>
<dbReference type="GO" id="GO:0055070">
    <property type="term" value="P:copper ion homeostasis"/>
    <property type="evidence" value="ECO:0007669"/>
    <property type="project" value="TreeGrafter"/>
</dbReference>
<comment type="catalytic activity">
    <reaction evidence="16">
        <text>Cu(+)(in) + ATP + H2O = Cu(+)(out) + ADP + phosphate + H(+)</text>
        <dbReference type="Rhea" id="RHEA:25792"/>
        <dbReference type="ChEBI" id="CHEBI:15377"/>
        <dbReference type="ChEBI" id="CHEBI:15378"/>
        <dbReference type="ChEBI" id="CHEBI:30616"/>
        <dbReference type="ChEBI" id="CHEBI:43474"/>
        <dbReference type="ChEBI" id="CHEBI:49552"/>
        <dbReference type="ChEBI" id="CHEBI:456216"/>
        <dbReference type="EC" id="7.2.2.8"/>
    </reaction>
</comment>
<dbReference type="InterPro" id="IPR023298">
    <property type="entry name" value="ATPase_P-typ_TM_dom_sf"/>
</dbReference>
<keyword evidence="7 18" id="KW-0479">Metal-binding</keyword>
<dbReference type="InterPro" id="IPR001757">
    <property type="entry name" value="P_typ_ATPase"/>
</dbReference>
<keyword evidence="13" id="KW-0186">Copper</keyword>
<accession>A0A4R1B3B0</accession>
<comment type="similarity">
    <text evidence="2 18">Belongs to the cation transport ATPase (P-type) (TC 3.A.3) family. Type IB subfamily.</text>
</comment>
<dbReference type="NCBIfam" id="TIGR01494">
    <property type="entry name" value="ATPase_P-type"/>
    <property type="match status" value="1"/>
</dbReference>
<dbReference type="SFLD" id="SFLDS00003">
    <property type="entry name" value="Haloacid_Dehalogenase"/>
    <property type="match status" value="1"/>
</dbReference>
<dbReference type="Pfam" id="PF00403">
    <property type="entry name" value="HMA"/>
    <property type="match status" value="1"/>
</dbReference>
<evidence type="ECO:0000259" key="19">
    <source>
        <dbReference type="PROSITE" id="PS50846"/>
    </source>
</evidence>
<evidence type="ECO:0000256" key="17">
    <source>
        <dbReference type="ARBA" id="ARBA00055366"/>
    </source>
</evidence>
<evidence type="ECO:0000256" key="18">
    <source>
        <dbReference type="RuleBase" id="RU362081"/>
    </source>
</evidence>
<dbReference type="FunFam" id="3.30.70.100:FF:000005">
    <property type="entry name" value="Copper-exporting P-type ATPase A"/>
    <property type="match status" value="1"/>
</dbReference>
<dbReference type="GO" id="GO:0005524">
    <property type="term" value="F:ATP binding"/>
    <property type="evidence" value="ECO:0007669"/>
    <property type="project" value="UniProtKB-UniRule"/>
</dbReference>
<dbReference type="InterPro" id="IPR017969">
    <property type="entry name" value="Heavy-metal-associated_CS"/>
</dbReference>
<sequence length="736" mass="80590">MNETNHLEIKGMHCAACAARIEKAVSKIEGVQEIHVNLATEKGRVTYSNKLTNMNEIINKIKKIGFDAEIDRKSNRQSEIEKMRDITILKWKFLLSVLLTIPLAWAMVTHFKWASFIKVPDLFINPLFQFAITIPIQFIIGFQFYERAWKSLKSGSANMDVLVVLSTSAAFFYSHYVTFTNINTLGSTHSIELFYETSAFIITFILLGKFLEARTKMRTTEAIKKLYQLQTRTARLYVNGMEYQSPVDKIVPGDVVIIKSGEKISIDGQVIEGYSMINESLLTGESIPVEKGIGADVYAGTMNQNGTLKISVTKRESETALAQIIRIVEEAQSSKAPIQHIADKITGVFVPLIILISLVTFFLWYLVIEPGVVSEAIEKMIAVLIIACPCALGLATPTSVMVGSGRAAQAGILFKEGKYLEVLGKSNTIVLDKTGTITKGEPVVTDAYIDHGSVREFWEIAGAVEGDSGHPIAKAIVKETKKRGLTNPIPSQVLSIPGYGIKATVNGKKVLISNPGYFNKNKLYIPHRADREIKRLEQEGKTVMIVAINNLVAGVIAVADEVKPSSKSAITGLKEMGMVVIMLTGDNKEAAMDIAEKTGIENVQPHVTPKSKAEIIKRLQNEGKNVVMVGDGINDAPALTVADIGIAMGTGSDIAIEAGDITVIKGDLSKVVEAIRISKATMTNIRQNFVWAFLYNIISIPFAMFGLLAPWLAGAVMAFSSVSVVLNSLRLQKYKI</sequence>
<evidence type="ECO:0000256" key="9">
    <source>
        <dbReference type="ARBA" id="ARBA00022796"/>
    </source>
</evidence>
<dbReference type="InterPro" id="IPR036163">
    <property type="entry name" value="HMA_dom_sf"/>
</dbReference>
<dbReference type="GO" id="GO:0005507">
    <property type="term" value="F:copper ion binding"/>
    <property type="evidence" value="ECO:0007669"/>
    <property type="project" value="TreeGrafter"/>
</dbReference>
<feature type="transmembrane region" description="Helical" evidence="18">
    <location>
        <begin position="345"/>
        <end position="368"/>
    </location>
</feature>
<feature type="transmembrane region" description="Helical" evidence="18">
    <location>
        <begin position="193"/>
        <end position="211"/>
    </location>
</feature>
<dbReference type="SUPFAM" id="SSF81665">
    <property type="entry name" value="Calcium ATPase, transmembrane domain M"/>
    <property type="match status" value="1"/>
</dbReference>
<dbReference type="SUPFAM" id="SSF55008">
    <property type="entry name" value="HMA, heavy metal-associated domain"/>
    <property type="match status" value="1"/>
</dbReference>
<evidence type="ECO:0000256" key="15">
    <source>
        <dbReference type="ARBA" id="ARBA00023136"/>
    </source>
</evidence>
<keyword evidence="4" id="KW-0813">Transport</keyword>
<keyword evidence="6 18" id="KW-0812">Transmembrane</keyword>
<dbReference type="STRING" id="1742358.GCA_001439605_03269"/>
<dbReference type="NCBIfam" id="TIGR01525">
    <property type="entry name" value="ATPase-IB_hvy"/>
    <property type="match status" value="1"/>
</dbReference>
<evidence type="ECO:0000256" key="8">
    <source>
        <dbReference type="ARBA" id="ARBA00022741"/>
    </source>
</evidence>
<evidence type="ECO:0000256" key="4">
    <source>
        <dbReference type="ARBA" id="ARBA00022448"/>
    </source>
</evidence>
<feature type="transmembrane region" description="Helical" evidence="18">
    <location>
        <begin position="688"/>
        <end position="705"/>
    </location>
</feature>
<keyword evidence="15 18" id="KW-0472">Membrane</keyword>
<feature type="transmembrane region" description="Helical" evidence="18">
    <location>
        <begin position="380"/>
        <end position="402"/>
    </location>
</feature>
<feature type="transmembrane region" description="Helical" evidence="18">
    <location>
        <begin position="123"/>
        <end position="145"/>
    </location>
</feature>
<dbReference type="PROSITE" id="PS50846">
    <property type="entry name" value="HMA_2"/>
    <property type="match status" value="1"/>
</dbReference>
<comment type="subcellular location">
    <subcellularLocation>
        <location evidence="1">Cell membrane</location>
        <topology evidence="1">Multi-pass membrane protein</topology>
    </subcellularLocation>
</comment>
<evidence type="ECO:0000256" key="7">
    <source>
        <dbReference type="ARBA" id="ARBA00022723"/>
    </source>
</evidence>
<evidence type="ECO:0000256" key="6">
    <source>
        <dbReference type="ARBA" id="ARBA00022692"/>
    </source>
</evidence>
<dbReference type="Proteomes" id="UP000293846">
    <property type="component" value="Unassembled WGS sequence"/>
</dbReference>
<keyword evidence="14" id="KW-0406">Ion transport</keyword>
<dbReference type="RefSeq" id="WP_131236173.1">
    <property type="nucleotide sequence ID" value="NZ_SJTH01000003.1"/>
</dbReference>
<dbReference type="PRINTS" id="PR00942">
    <property type="entry name" value="CUATPASEI"/>
</dbReference>
<dbReference type="PROSITE" id="PS01047">
    <property type="entry name" value="HMA_1"/>
    <property type="match status" value="1"/>
</dbReference>
<dbReference type="Pfam" id="PF00702">
    <property type="entry name" value="Hydrolase"/>
    <property type="match status" value="1"/>
</dbReference>
<comment type="caution">
    <text evidence="20">The sequence shown here is derived from an EMBL/GenBank/DDBJ whole genome shotgun (WGS) entry which is preliminary data.</text>
</comment>
<keyword evidence="9" id="KW-0187">Copper transport</keyword>
<keyword evidence="8 18" id="KW-0547">Nucleotide-binding</keyword>
<name>A0A4R1B3B0_9BACI</name>
<dbReference type="Gene3D" id="3.40.1110.10">
    <property type="entry name" value="Calcium-transporting ATPase, cytoplasmic domain N"/>
    <property type="match status" value="1"/>
</dbReference>
<keyword evidence="10 18" id="KW-0067">ATP-binding</keyword>
<keyword evidence="12 18" id="KW-1133">Transmembrane helix</keyword>
<evidence type="ECO:0000256" key="14">
    <source>
        <dbReference type="ARBA" id="ARBA00023065"/>
    </source>
</evidence>
<dbReference type="InterPro" id="IPR036412">
    <property type="entry name" value="HAD-like_sf"/>
</dbReference>
<evidence type="ECO:0000256" key="11">
    <source>
        <dbReference type="ARBA" id="ARBA00022967"/>
    </source>
</evidence>
<evidence type="ECO:0000256" key="13">
    <source>
        <dbReference type="ARBA" id="ARBA00023008"/>
    </source>
</evidence>
<dbReference type="PRINTS" id="PR00119">
    <property type="entry name" value="CATATPASE"/>
</dbReference>
<dbReference type="InterPro" id="IPR008250">
    <property type="entry name" value="ATPase_P-typ_transduc_dom_A_sf"/>
</dbReference>
<dbReference type="GO" id="GO:0140581">
    <property type="term" value="F:P-type monovalent copper transporter activity"/>
    <property type="evidence" value="ECO:0007669"/>
    <property type="project" value="UniProtKB-EC"/>
</dbReference>
<dbReference type="PRINTS" id="PR00943">
    <property type="entry name" value="CUATPASE"/>
</dbReference>
<dbReference type="InterPro" id="IPR044492">
    <property type="entry name" value="P_typ_ATPase_HD_dom"/>
</dbReference>
<gene>
    <name evidence="20" type="ORF">E0Y62_04070</name>
</gene>
<dbReference type="EC" id="7.2.2.8" evidence="3"/>
<keyword evidence="11" id="KW-1278">Translocase</keyword>
<dbReference type="SUPFAM" id="SSF81653">
    <property type="entry name" value="Calcium ATPase, transduction domain A"/>
    <property type="match status" value="1"/>
</dbReference>
<dbReference type="Gene3D" id="3.30.70.100">
    <property type="match status" value="1"/>
</dbReference>
<dbReference type="InterPro" id="IPR027256">
    <property type="entry name" value="P-typ_ATPase_IB"/>
</dbReference>
<evidence type="ECO:0000256" key="16">
    <source>
        <dbReference type="ARBA" id="ARBA00049289"/>
    </source>
</evidence>
<evidence type="ECO:0000313" key="20">
    <source>
        <dbReference type="EMBL" id="TCJ05851.1"/>
    </source>
</evidence>
<feature type="domain" description="HMA" evidence="19">
    <location>
        <begin position="3"/>
        <end position="69"/>
    </location>
</feature>
<dbReference type="FunFam" id="2.70.150.10:FF:000002">
    <property type="entry name" value="Copper-transporting ATPase 1, putative"/>
    <property type="match status" value="1"/>
</dbReference>
<dbReference type="PROSITE" id="PS01229">
    <property type="entry name" value="COF_2"/>
    <property type="match status" value="1"/>
</dbReference>
<evidence type="ECO:0000256" key="10">
    <source>
        <dbReference type="ARBA" id="ARBA00022840"/>
    </source>
</evidence>
<dbReference type="PROSITE" id="PS00154">
    <property type="entry name" value="ATPASE_E1_E2"/>
    <property type="match status" value="1"/>
</dbReference>
<dbReference type="SFLD" id="SFLDG00002">
    <property type="entry name" value="C1.7:_P-type_atpase_like"/>
    <property type="match status" value="1"/>
</dbReference>
<dbReference type="InterPro" id="IPR006121">
    <property type="entry name" value="HMA_dom"/>
</dbReference>
<dbReference type="CDD" id="cd00371">
    <property type="entry name" value="HMA"/>
    <property type="match status" value="1"/>
</dbReference>
<keyword evidence="18" id="KW-1003">Cell membrane</keyword>
<dbReference type="Gene3D" id="3.40.50.1000">
    <property type="entry name" value="HAD superfamily/HAD-like"/>
    <property type="match status" value="1"/>
</dbReference>
<evidence type="ECO:0000256" key="1">
    <source>
        <dbReference type="ARBA" id="ARBA00004651"/>
    </source>
</evidence>
<dbReference type="PANTHER" id="PTHR43520">
    <property type="entry name" value="ATP7, ISOFORM B"/>
    <property type="match status" value="1"/>
</dbReference>
<dbReference type="Gene3D" id="2.70.150.10">
    <property type="entry name" value="Calcium-transporting ATPase, cytoplasmic transduction domain A"/>
    <property type="match status" value="1"/>
</dbReference>
<dbReference type="GO" id="GO:0043682">
    <property type="term" value="F:P-type divalent copper transporter activity"/>
    <property type="evidence" value="ECO:0007669"/>
    <property type="project" value="TreeGrafter"/>
</dbReference>
<dbReference type="CDD" id="cd02094">
    <property type="entry name" value="P-type_ATPase_Cu-like"/>
    <property type="match status" value="1"/>
</dbReference>
<evidence type="ECO:0000256" key="3">
    <source>
        <dbReference type="ARBA" id="ARBA00012517"/>
    </source>
</evidence>
<feature type="transmembrane region" description="Helical" evidence="18">
    <location>
        <begin position="93"/>
        <end position="111"/>
    </location>
</feature>
<evidence type="ECO:0000256" key="2">
    <source>
        <dbReference type="ARBA" id="ARBA00006024"/>
    </source>
</evidence>
<dbReference type="EMBL" id="SJTH01000003">
    <property type="protein sequence ID" value="TCJ05851.1"/>
    <property type="molecule type" value="Genomic_DNA"/>
</dbReference>
<dbReference type="GO" id="GO:0005886">
    <property type="term" value="C:plasma membrane"/>
    <property type="evidence" value="ECO:0007669"/>
    <property type="project" value="UniProtKB-SubCell"/>
</dbReference>
<dbReference type="PANTHER" id="PTHR43520:SF8">
    <property type="entry name" value="P-TYPE CU(+) TRANSPORTER"/>
    <property type="match status" value="1"/>
</dbReference>